<dbReference type="PANTHER" id="PTHR30183">
    <property type="entry name" value="MOLYBDENUM TRANSPORT SYSTEM PERMEASE PROTEIN MODB"/>
    <property type="match status" value="1"/>
</dbReference>
<proteinExistence type="predicted"/>
<dbReference type="PANTHER" id="PTHR30183:SF3">
    <property type="entry name" value="MOLYBDENUM TRANSPORT SYSTEM PERMEASE PROTEIN MODB"/>
    <property type="match status" value="1"/>
</dbReference>
<gene>
    <name evidence="10" type="ORF">UFOPK3770_00972</name>
</gene>
<dbReference type="NCBIfam" id="TIGR02141">
    <property type="entry name" value="modB_ABC"/>
    <property type="match status" value="1"/>
</dbReference>
<evidence type="ECO:0000256" key="1">
    <source>
        <dbReference type="ARBA" id="ARBA00004651"/>
    </source>
</evidence>
<keyword evidence="3" id="KW-1003">Cell membrane</keyword>
<dbReference type="CDD" id="cd06261">
    <property type="entry name" value="TM_PBP2"/>
    <property type="match status" value="1"/>
</dbReference>
<feature type="transmembrane region" description="Helical" evidence="8">
    <location>
        <begin position="54"/>
        <end position="76"/>
    </location>
</feature>
<keyword evidence="2" id="KW-0813">Transport</keyword>
<evidence type="ECO:0000256" key="2">
    <source>
        <dbReference type="ARBA" id="ARBA00022448"/>
    </source>
</evidence>
<feature type="transmembrane region" description="Helical" evidence="8">
    <location>
        <begin position="235"/>
        <end position="253"/>
    </location>
</feature>
<evidence type="ECO:0000256" key="6">
    <source>
        <dbReference type="ARBA" id="ARBA00022989"/>
    </source>
</evidence>
<dbReference type="AlphaFoldDB" id="A0A6J5ZIQ9"/>
<feature type="transmembrane region" description="Helical" evidence="8">
    <location>
        <begin position="88"/>
        <end position="109"/>
    </location>
</feature>
<comment type="subcellular location">
    <subcellularLocation>
        <location evidence="1">Cell membrane</location>
        <topology evidence="1">Multi-pass membrane protein</topology>
    </subcellularLocation>
</comment>
<dbReference type="SUPFAM" id="SSF161098">
    <property type="entry name" value="MetI-like"/>
    <property type="match status" value="1"/>
</dbReference>
<feature type="domain" description="ABC transmembrane type-1" evidence="9">
    <location>
        <begin position="50"/>
        <end position="253"/>
    </location>
</feature>
<keyword evidence="6 8" id="KW-1133">Transmembrane helix</keyword>
<dbReference type="InterPro" id="IPR000515">
    <property type="entry name" value="MetI-like"/>
</dbReference>
<dbReference type="Gene3D" id="1.10.3720.10">
    <property type="entry name" value="MetI-like"/>
    <property type="match status" value="1"/>
</dbReference>
<dbReference type="EMBL" id="CAESAJ010000113">
    <property type="protein sequence ID" value="CAB4341216.1"/>
    <property type="molecule type" value="Genomic_DNA"/>
</dbReference>
<dbReference type="Pfam" id="PF00528">
    <property type="entry name" value="BPD_transp_1"/>
    <property type="match status" value="1"/>
</dbReference>
<dbReference type="GO" id="GO:0005886">
    <property type="term" value="C:plasma membrane"/>
    <property type="evidence" value="ECO:0007669"/>
    <property type="project" value="UniProtKB-SubCell"/>
</dbReference>
<dbReference type="PROSITE" id="PS50928">
    <property type="entry name" value="ABC_TM1"/>
    <property type="match status" value="1"/>
</dbReference>
<feature type="transmembrane region" description="Helical" evidence="8">
    <location>
        <begin position="193"/>
        <end position="215"/>
    </location>
</feature>
<keyword evidence="5 8" id="KW-0812">Transmembrane</keyword>
<evidence type="ECO:0000256" key="8">
    <source>
        <dbReference type="SAM" id="Phobius"/>
    </source>
</evidence>
<organism evidence="10">
    <name type="scientific">freshwater metagenome</name>
    <dbReference type="NCBI Taxonomy" id="449393"/>
    <lineage>
        <taxon>unclassified sequences</taxon>
        <taxon>metagenomes</taxon>
        <taxon>ecological metagenomes</taxon>
    </lineage>
</organism>
<dbReference type="InterPro" id="IPR035906">
    <property type="entry name" value="MetI-like_sf"/>
</dbReference>
<keyword evidence="4" id="KW-0500">Molybdenum</keyword>
<feature type="transmembrane region" description="Helical" evidence="8">
    <location>
        <begin position="129"/>
        <end position="149"/>
    </location>
</feature>
<evidence type="ECO:0000256" key="3">
    <source>
        <dbReference type="ARBA" id="ARBA00022475"/>
    </source>
</evidence>
<name>A0A6J5ZIQ9_9ZZZZ</name>
<dbReference type="InterPro" id="IPR011867">
    <property type="entry name" value="ModB_ABC"/>
</dbReference>
<keyword evidence="7 8" id="KW-0472">Membrane</keyword>
<accession>A0A6J5ZIQ9</accession>
<sequence>MAKQPIDLRIRALALFATLLVALPIFALLAKVPWSTLVTRILVTENSWAIKLSLWSSLIACLMALLAGVPLAWVLARGNQRITAFLRPIVLSPIVLPPTVAGIALLALLGRNGLLGSWIYDATGFALPFTPTAVVIAGIFVSLPFLVLVTEATFRQLPTELEDQARVDGASEFTIFIHIALPQARNGIATGALLAWARALGEFGATMMFAGSVPGRTLTWPMAVYSAMDTDFEDAYALSAFMVLIAFAVVFLLRNRLMEIFAK</sequence>
<evidence type="ECO:0000259" key="9">
    <source>
        <dbReference type="PROSITE" id="PS50928"/>
    </source>
</evidence>
<protein>
    <submittedName>
        <fullName evidence="10">Unannotated protein</fullName>
    </submittedName>
</protein>
<evidence type="ECO:0000256" key="4">
    <source>
        <dbReference type="ARBA" id="ARBA00022505"/>
    </source>
</evidence>
<evidence type="ECO:0000256" key="5">
    <source>
        <dbReference type="ARBA" id="ARBA00022692"/>
    </source>
</evidence>
<evidence type="ECO:0000256" key="7">
    <source>
        <dbReference type="ARBA" id="ARBA00023136"/>
    </source>
</evidence>
<evidence type="ECO:0000313" key="10">
    <source>
        <dbReference type="EMBL" id="CAB4341216.1"/>
    </source>
</evidence>
<reference evidence="10" key="1">
    <citation type="submission" date="2020-05" db="EMBL/GenBank/DDBJ databases">
        <authorList>
            <person name="Chiriac C."/>
            <person name="Salcher M."/>
            <person name="Ghai R."/>
            <person name="Kavagutti S V."/>
        </authorList>
    </citation>
    <scope>NUCLEOTIDE SEQUENCE</scope>
</reference>
<dbReference type="GO" id="GO:0015098">
    <property type="term" value="F:molybdate ion transmembrane transporter activity"/>
    <property type="evidence" value="ECO:0007669"/>
    <property type="project" value="InterPro"/>
</dbReference>